<protein>
    <recommendedName>
        <fullName evidence="4">DUF4025 domain-containing protein</fullName>
    </recommendedName>
</protein>
<accession>A0ABT8E3L6</accession>
<evidence type="ECO:0000313" key="3">
    <source>
        <dbReference type="Proteomes" id="UP001168694"/>
    </source>
</evidence>
<keyword evidence="3" id="KW-1185">Reference proteome</keyword>
<evidence type="ECO:0000256" key="1">
    <source>
        <dbReference type="SAM" id="MobiDB-lite"/>
    </source>
</evidence>
<evidence type="ECO:0000313" key="2">
    <source>
        <dbReference type="EMBL" id="MDN4072497.1"/>
    </source>
</evidence>
<reference evidence="2" key="1">
    <citation type="submission" date="2023-06" db="EMBL/GenBank/DDBJ databases">
        <title>Draft Genome Sequences of Representative Paenibacillus Polymyxa, Bacillus cereus, Fictibacillus sp., and Brevibacillus agri Strains Isolated from Amazonian Dark Earth.</title>
        <authorList>
            <person name="Pellegrinetti T.A."/>
            <person name="Cunha I.C.M."/>
            <person name="Chaves M.G."/>
            <person name="Freitas A.S."/>
            <person name="Silva A.V.R."/>
            <person name="Tsai S.M."/>
            <person name="Mendes L.W."/>
        </authorList>
    </citation>
    <scope>NUCLEOTIDE SEQUENCE</scope>
    <source>
        <strain evidence="2">CENA-BCM004</strain>
    </source>
</reference>
<sequence>MDNKQSKENGKKETKENVKDLFEQGAIEQRKSVDTESQKEKDKKQK</sequence>
<evidence type="ECO:0008006" key="4">
    <source>
        <dbReference type="Google" id="ProtNLM"/>
    </source>
</evidence>
<gene>
    <name evidence="2" type="ORF">QYF49_05565</name>
</gene>
<comment type="caution">
    <text evidence="2">The sequence shown here is derived from an EMBL/GenBank/DDBJ whole genome shotgun (WGS) entry which is preliminary data.</text>
</comment>
<organism evidence="2 3">
    <name type="scientific">Fictibacillus terranigra</name>
    <dbReference type="NCBI Taxonomy" id="3058424"/>
    <lineage>
        <taxon>Bacteria</taxon>
        <taxon>Bacillati</taxon>
        <taxon>Bacillota</taxon>
        <taxon>Bacilli</taxon>
        <taxon>Bacillales</taxon>
        <taxon>Fictibacillaceae</taxon>
        <taxon>Fictibacillus</taxon>
    </lineage>
</organism>
<name>A0ABT8E3L6_9BACL</name>
<dbReference type="EMBL" id="JAUHLN010000001">
    <property type="protein sequence ID" value="MDN4072497.1"/>
    <property type="molecule type" value="Genomic_DNA"/>
</dbReference>
<feature type="region of interest" description="Disordered" evidence="1">
    <location>
        <begin position="1"/>
        <end position="46"/>
    </location>
</feature>
<dbReference type="Proteomes" id="UP001168694">
    <property type="component" value="Unassembled WGS sequence"/>
</dbReference>
<dbReference type="RefSeq" id="WP_290398609.1">
    <property type="nucleotide sequence ID" value="NZ_JAUHLN010000001.1"/>
</dbReference>
<proteinExistence type="predicted"/>